<keyword evidence="4" id="KW-1185">Reference proteome</keyword>
<organism evidence="3 4">
    <name type="scientific">Macrococcus lamae</name>
    <dbReference type="NCBI Taxonomy" id="198484"/>
    <lineage>
        <taxon>Bacteria</taxon>
        <taxon>Bacillati</taxon>
        <taxon>Bacillota</taxon>
        <taxon>Bacilli</taxon>
        <taxon>Bacillales</taxon>
        <taxon>Staphylococcaceae</taxon>
        <taxon>Macrococcus</taxon>
    </lineage>
</organism>
<keyword evidence="2" id="KW-1133">Transmembrane helix</keyword>
<feature type="transmembrane region" description="Helical" evidence="2">
    <location>
        <begin position="12"/>
        <end position="33"/>
    </location>
</feature>
<keyword evidence="2" id="KW-0472">Membrane</keyword>
<feature type="transmembrane region" description="Helical" evidence="2">
    <location>
        <begin position="71"/>
        <end position="92"/>
    </location>
</feature>
<dbReference type="PANTHER" id="PTHR33219:SF14">
    <property type="entry name" value="PROTEIN COFACTOR ASSEMBLY OF COMPLEX C SUBUNIT B CCB3, CHLOROPLASTIC-RELATED"/>
    <property type="match status" value="1"/>
</dbReference>
<dbReference type="Pfam" id="PF02325">
    <property type="entry name" value="CCB3_YggT"/>
    <property type="match status" value="1"/>
</dbReference>
<dbReference type="GO" id="GO:0016020">
    <property type="term" value="C:membrane"/>
    <property type="evidence" value="ECO:0007669"/>
    <property type="project" value="InterPro"/>
</dbReference>
<proteinExistence type="inferred from homology"/>
<comment type="similarity">
    <text evidence="1">Belongs to the YggT family.</text>
</comment>
<name>A0A4R6BT02_9STAP</name>
<gene>
    <name evidence="3" type="ORF">ERX29_08975</name>
</gene>
<evidence type="ECO:0000256" key="1">
    <source>
        <dbReference type="ARBA" id="ARBA00010894"/>
    </source>
</evidence>
<sequence length="97" mass="11416">MSQEIVIPIFNFILFLLQVYFYAMIVYIFMSWLPGARESAVGRWLGKIVEPYLDIFSRIIPPFGMFDFSPIVAIIIFNLFRNGLIAIFYQFIMPLLH</sequence>
<dbReference type="EMBL" id="SCWB01000015">
    <property type="protein sequence ID" value="TDM07339.1"/>
    <property type="molecule type" value="Genomic_DNA"/>
</dbReference>
<dbReference type="Proteomes" id="UP000294802">
    <property type="component" value="Unassembled WGS sequence"/>
</dbReference>
<comment type="caution">
    <text evidence="3">The sequence shown here is derived from an EMBL/GenBank/DDBJ whole genome shotgun (WGS) entry which is preliminary data.</text>
</comment>
<protein>
    <submittedName>
        <fullName evidence="3">YggT family protein</fullName>
    </submittedName>
</protein>
<dbReference type="InterPro" id="IPR003425">
    <property type="entry name" value="CCB3/YggT"/>
</dbReference>
<dbReference type="RefSeq" id="WP_133444349.1">
    <property type="nucleotide sequence ID" value="NZ_SCWB01000015.1"/>
</dbReference>
<evidence type="ECO:0000313" key="4">
    <source>
        <dbReference type="Proteomes" id="UP000294802"/>
    </source>
</evidence>
<dbReference type="AlphaFoldDB" id="A0A4R6BT02"/>
<reference evidence="3 4" key="1">
    <citation type="submission" date="2019-01" db="EMBL/GenBank/DDBJ databases">
        <title>Draft genome sequences of the type strains of six Macrococcus species.</title>
        <authorList>
            <person name="Mazhar S."/>
            <person name="Altermann E."/>
            <person name="Hill C."/>
            <person name="Mcauliffe O."/>
        </authorList>
    </citation>
    <scope>NUCLEOTIDE SEQUENCE [LARGE SCALE GENOMIC DNA]</scope>
    <source>
        <strain evidence="3 4">CCM4815</strain>
    </source>
</reference>
<evidence type="ECO:0000313" key="3">
    <source>
        <dbReference type="EMBL" id="TDM07339.1"/>
    </source>
</evidence>
<dbReference type="PANTHER" id="PTHR33219">
    <property type="entry name" value="YLMG HOMOLOG PROTEIN 2, CHLOROPLASTIC"/>
    <property type="match status" value="1"/>
</dbReference>
<dbReference type="OrthoDB" id="47652at2"/>
<keyword evidence="2" id="KW-0812">Transmembrane</keyword>
<evidence type="ECO:0000256" key="2">
    <source>
        <dbReference type="SAM" id="Phobius"/>
    </source>
</evidence>
<accession>A0A4R6BT02</accession>